<protein>
    <submittedName>
        <fullName evidence="2">Uncharacterized protein</fullName>
    </submittedName>
</protein>
<dbReference type="AlphaFoldDB" id="A0A2S8IUM0"/>
<evidence type="ECO:0000313" key="2">
    <source>
        <dbReference type="EMBL" id="PQP18425.1"/>
    </source>
</evidence>
<keyword evidence="1" id="KW-0472">Membrane</keyword>
<proteinExistence type="predicted"/>
<keyword evidence="1" id="KW-1133">Transmembrane helix</keyword>
<organism evidence="2 3">
    <name type="scientific">Burkholderia cepacia</name>
    <name type="common">Pseudomonas cepacia</name>
    <dbReference type="NCBI Taxonomy" id="292"/>
    <lineage>
        <taxon>Bacteria</taxon>
        <taxon>Pseudomonadati</taxon>
        <taxon>Pseudomonadota</taxon>
        <taxon>Betaproteobacteria</taxon>
        <taxon>Burkholderiales</taxon>
        <taxon>Burkholderiaceae</taxon>
        <taxon>Burkholderia</taxon>
        <taxon>Burkholderia cepacia complex</taxon>
    </lineage>
</organism>
<name>A0A2S8IUM0_BURCE</name>
<accession>A0A2S8IUM0</accession>
<feature type="transmembrane region" description="Helical" evidence="1">
    <location>
        <begin position="59"/>
        <end position="80"/>
    </location>
</feature>
<evidence type="ECO:0000256" key="1">
    <source>
        <dbReference type="SAM" id="Phobius"/>
    </source>
</evidence>
<dbReference type="Proteomes" id="UP000238206">
    <property type="component" value="Unassembled WGS sequence"/>
</dbReference>
<sequence>MAVRRFGGKRVDRAHAALGHEKGRCRSAACDCRRLICFGLGPTLIALVADRVFCNPKMVGNSIGIICTIAAALAIEVTVVEIRRRSRNGAPSNATHPKREAI</sequence>
<dbReference type="EMBL" id="PUIQ01000014">
    <property type="protein sequence ID" value="PQP18425.1"/>
    <property type="molecule type" value="Genomic_DNA"/>
</dbReference>
<gene>
    <name evidence="2" type="ORF">C5615_13060</name>
</gene>
<reference evidence="2 3" key="1">
    <citation type="submission" date="2018-02" db="EMBL/GenBank/DDBJ databases">
        <title>Draft genome sequencing of Burkholderia cepacia Y14-15.</title>
        <authorList>
            <person name="Zheng B.-X."/>
        </authorList>
    </citation>
    <scope>NUCLEOTIDE SEQUENCE [LARGE SCALE GENOMIC DNA]</scope>
    <source>
        <strain evidence="2 3">Y14-15</strain>
    </source>
</reference>
<feature type="transmembrane region" description="Helical" evidence="1">
    <location>
        <begin position="35"/>
        <end position="53"/>
    </location>
</feature>
<comment type="caution">
    <text evidence="2">The sequence shown here is derived from an EMBL/GenBank/DDBJ whole genome shotgun (WGS) entry which is preliminary data.</text>
</comment>
<evidence type="ECO:0000313" key="3">
    <source>
        <dbReference type="Proteomes" id="UP000238206"/>
    </source>
</evidence>
<keyword evidence="1" id="KW-0812">Transmembrane</keyword>